<dbReference type="Gene3D" id="3.80.10.10">
    <property type="entry name" value="Ribonuclease Inhibitor"/>
    <property type="match status" value="2"/>
</dbReference>
<gene>
    <name evidence="2" type="ORF">I303_107841</name>
</gene>
<dbReference type="GeneID" id="28971544"/>
<dbReference type="AlphaFoldDB" id="A0AAJ8KXH1"/>
<reference evidence="2" key="2">
    <citation type="submission" date="2024-02" db="EMBL/GenBank/DDBJ databases">
        <title>Comparative genomics of Cryptococcus and Kwoniella reveals pathogenesis evolution and contrasting modes of karyotype evolution via chromosome fusion or intercentromeric recombination.</title>
        <authorList>
            <person name="Coelho M.A."/>
            <person name="David-Palma M."/>
            <person name="Shea T."/>
            <person name="Bowers K."/>
            <person name="McGinley-Smith S."/>
            <person name="Mohammad A.W."/>
            <person name="Gnirke A."/>
            <person name="Yurkov A.M."/>
            <person name="Nowrousian M."/>
            <person name="Sun S."/>
            <person name="Cuomo C.A."/>
            <person name="Heitman J."/>
        </authorList>
    </citation>
    <scope>NUCLEOTIDE SEQUENCE</scope>
    <source>
        <strain evidence="2">CBS 10117</strain>
    </source>
</reference>
<feature type="region of interest" description="Disordered" evidence="1">
    <location>
        <begin position="524"/>
        <end position="546"/>
    </location>
</feature>
<proteinExistence type="predicted"/>
<dbReference type="Proteomes" id="UP000078595">
    <property type="component" value="Chromosome 10"/>
</dbReference>
<evidence type="ECO:0000256" key="1">
    <source>
        <dbReference type="SAM" id="MobiDB-lite"/>
    </source>
</evidence>
<reference evidence="2" key="1">
    <citation type="submission" date="2013-07" db="EMBL/GenBank/DDBJ databases">
        <authorList>
            <consortium name="The Broad Institute Genome Sequencing Platform"/>
            <person name="Cuomo C."/>
            <person name="Litvintseva A."/>
            <person name="Chen Y."/>
            <person name="Heitman J."/>
            <person name="Sun S."/>
            <person name="Springer D."/>
            <person name="Dromer F."/>
            <person name="Young S.K."/>
            <person name="Zeng Q."/>
            <person name="Gargeya S."/>
            <person name="Fitzgerald M."/>
            <person name="Abouelleil A."/>
            <person name="Alvarado L."/>
            <person name="Berlin A.M."/>
            <person name="Chapman S.B."/>
            <person name="Dewar J."/>
            <person name="Goldberg J."/>
            <person name="Griggs A."/>
            <person name="Gujja S."/>
            <person name="Hansen M."/>
            <person name="Howarth C."/>
            <person name="Imamovic A."/>
            <person name="Larimer J."/>
            <person name="McCowan C."/>
            <person name="Murphy C."/>
            <person name="Pearson M."/>
            <person name="Priest M."/>
            <person name="Roberts A."/>
            <person name="Saif S."/>
            <person name="Shea T."/>
            <person name="Sykes S."/>
            <person name="Wortman J."/>
            <person name="Nusbaum C."/>
            <person name="Birren B."/>
        </authorList>
    </citation>
    <scope>NUCLEOTIDE SEQUENCE</scope>
    <source>
        <strain evidence="2">CBS 10117</strain>
    </source>
</reference>
<sequence>MDESILHDVDAELRAIRLDDGPRLQPLRLDKMFLRARQWHAANPRSYASEPLYRPPSPPRYPPIYPLPLPLAQSRSPSADKGKSKAIDSSQEGISPLSALFEYPELIPLVLENFDQSRDLAKISRVCKEWNRIARRKLYSHIWVRPWEDGCHFKLVLLFDTLHRHPELCKMVKRLDVRFFPLAARGEERSDLDGHVQKAIEEMENLESLVWTRDRSLNPTLVERIADLSHLRSLEISGHSYRYYDPSLIGTMPALEDLRIMMPDPNLKSKLIDAVNALSDRPVGGLRGLGIICQASSLIDDAILKTIAPNLNKLKRLTLWGCTRVTKDGVFEILHEASREIEELSLDALLHSGLMDLSRVPNLPNLHTLSLSMSIPHRDAKNPTLALEDLPILPDFERLESLHLTLSGSNLFLPLEAYQPFQAQIQSSKVRKLSLINLVIASDTLGYIVRTNVDHLEELYISVNGKMTILSSDELVEYGQKIRILHINAPEKWGPNSDDLQVIAHRLKGLQQIGSGNRVYEVHRRLPDDGDGGGGEGGGGGDGEERTELCRWSKSWIPGYFQVWRA</sequence>
<keyword evidence="3" id="KW-1185">Reference proteome</keyword>
<dbReference type="SUPFAM" id="SSF52047">
    <property type="entry name" value="RNI-like"/>
    <property type="match status" value="1"/>
</dbReference>
<dbReference type="EMBL" id="CP144539">
    <property type="protein sequence ID" value="WWC65225.1"/>
    <property type="molecule type" value="Genomic_DNA"/>
</dbReference>
<evidence type="ECO:0000313" key="2">
    <source>
        <dbReference type="EMBL" id="WWC65225.1"/>
    </source>
</evidence>
<accession>A0AAJ8KXH1</accession>
<name>A0AAJ8KXH1_9TREE</name>
<evidence type="ECO:0008006" key="4">
    <source>
        <dbReference type="Google" id="ProtNLM"/>
    </source>
</evidence>
<evidence type="ECO:0000313" key="3">
    <source>
        <dbReference type="Proteomes" id="UP000078595"/>
    </source>
</evidence>
<dbReference type="KEGG" id="kdj:28971544"/>
<organism evidence="2 3">
    <name type="scientific">Kwoniella dejecticola CBS 10117</name>
    <dbReference type="NCBI Taxonomy" id="1296121"/>
    <lineage>
        <taxon>Eukaryota</taxon>
        <taxon>Fungi</taxon>
        <taxon>Dikarya</taxon>
        <taxon>Basidiomycota</taxon>
        <taxon>Agaricomycotina</taxon>
        <taxon>Tremellomycetes</taxon>
        <taxon>Tremellales</taxon>
        <taxon>Cryptococcaceae</taxon>
        <taxon>Kwoniella</taxon>
    </lineage>
</organism>
<dbReference type="PANTHER" id="PTHR38926:SF5">
    <property type="entry name" value="F-BOX AND LEUCINE-RICH REPEAT PROTEIN 6"/>
    <property type="match status" value="1"/>
</dbReference>
<dbReference type="PANTHER" id="PTHR38926">
    <property type="entry name" value="F-BOX DOMAIN CONTAINING PROTEIN, EXPRESSED"/>
    <property type="match status" value="1"/>
</dbReference>
<dbReference type="InterPro" id="IPR032675">
    <property type="entry name" value="LRR_dom_sf"/>
</dbReference>
<feature type="compositionally biased region" description="Gly residues" evidence="1">
    <location>
        <begin position="532"/>
        <end position="541"/>
    </location>
</feature>
<protein>
    <recommendedName>
        <fullName evidence="4">F-box domain-containing protein</fullName>
    </recommendedName>
</protein>
<dbReference type="RefSeq" id="XP_018259775.2">
    <property type="nucleotide sequence ID" value="XM_018411107.2"/>
</dbReference>